<dbReference type="GO" id="GO:0004364">
    <property type="term" value="F:glutathione transferase activity"/>
    <property type="evidence" value="ECO:0007669"/>
    <property type="project" value="TreeGrafter"/>
</dbReference>
<dbReference type="PROSITE" id="PS50405">
    <property type="entry name" value="GST_CTER"/>
    <property type="match status" value="1"/>
</dbReference>
<dbReference type="STRING" id="403673.A0A177W8N9"/>
<dbReference type="Pfam" id="PF02798">
    <property type="entry name" value="GST_N"/>
    <property type="match status" value="1"/>
</dbReference>
<dbReference type="InterPro" id="IPR036282">
    <property type="entry name" value="Glutathione-S-Trfase_C_sf"/>
</dbReference>
<evidence type="ECO:0008006" key="5">
    <source>
        <dbReference type="Google" id="ProtNLM"/>
    </source>
</evidence>
<dbReference type="EMBL" id="DS022300">
    <property type="protein sequence ID" value="OAJ36449.1"/>
    <property type="molecule type" value="Genomic_DNA"/>
</dbReference>
<dbReference type="SFLD" id="SFLDS00019">
    <property type="entry name" value="Glutathione_Transferase_(cytos"/>
    <property type="match status" value="1"/>
</dbReference>
<dbReference type="VEuPathDB" id="FungiDB:BDEG_20620"/>
<sequence>MTSTTAYPKLKLSYFGIKGRAEVIRLTLHIAGIPFEDARINGEAWKQLKPQTPFGQMPTLTVNDTTIISQSAGILRYAGTLAGLYPSTDALKATFVDQILFHLEDINVVVAATYKNETDVCKKIAEDKLPAMLADLEKVVEEHGKGPFAVGDHLTVADVSIYDVIGFLQSGDLRGIPTTIADGYERISQICAHVGQIPKVVEWEAAH</sequence>
<proteinExistence type="predicted"/>
<dbReference type="InterPro" id="IPR004045">
    <property type="entry name" value="Glutathione_S-Trfase_N"/>
</dbReference>
<dbReference type="AlphaFoldDB" id="A0A177W8N9"/>
<evidence type="ECO:0000259" key="1">
    <source>
        <dbReference type="PROSITE" id="PS50404"/>
    </source>
</evidence>
<dbReference type="InterPro" id="IPR036249">
    <property type="entry name" value="Thioredoxin-like_sf"/>
</dbReference>
<dbReference type="InterPro" id="IPR004046">
    <property type="entry name" value="GST_C"/>
</dbReference>
<accession>A0A177W8N9</accession>
<dbReference type="PANTHER" id="PTHR11571">
    <property type="entry name" value="GLUTATHIONE S-TRANSFERASE"/>
    <property type="match status" value="1"/>
</dbReference>
<dbReference type="SUPFAM" id="SSF52833">
    <property type="entry name" value="Thioredoxin-like"/>
    <property type="match status" value="1"/>
</dbReference>
<organism evidence="3 4">
    <name type="scientific">Batrachochytrium dendrobatidis (strain JEL423)</name>
    <dbReference type="NCBI Taxonomy" id="403673"/>
    <lineage>
        <taxon>Eukaryota</taxon>
        <taxon>Fungi</taxon>
        <taxon>Fungi incertae sedis</taxon>
        <taxon>Chytridiomycota</taxon>
        <taxon>Chytridiomycota incertae sedis</taxon>
        <taxon>Chytridiomycetes</taxon>
        <taxon>Rhizophydiales</taxon>
        <taxon>Rhizophydiales incertae sedis</taxon>
        <taxon>Batrachochytrium</taxon>
    </lineage>
</organism>
<evidence type="ECO:0000313" key="3">
    <source>
        <dbReference type="EMBL" id="OAJ36449.1"/>
    </source>
</evidence>
<dbReference type="FunFam" id="1.20.1050.10:FF:000055">
    <property type="entry name" value="Glutathione S-transferase"/>
    <property type="match status" value="1"/>
</dbReference>
<dbReference type="InterPro" id="IPR010987">
    <property type="entry name" value="Glutathione-S-Trfase_C-like"/>
</dbReference>
<name>A0A177W8N9_BATDL</name>
<dbReference type="Pfam" id="PF14497">
    <property type="entry name" value="GST_C_3"/>
    <property type="match status" value="1"/>
</dbReference>
<dbReference type="InterPro" id="IPR040079">
    <property type="entry name" value="Glutathione_S-Trfase"/>
</dbReference>
<dbReference type="FunFam" id="3.40.30.10:FF:000608">
    <property type="entry name" value="Glutathione S-Transferase"/>
    <property type="match status" value="1"/>
</dbReference>
<evidence type="ECO:0000259" key="2">
    <source>
        <dbReference type="PROSITE" id="PS50405"/>
    </source>
</evidence>
<feature type="domain" description="GST N-terminal" evidence="1">
    <location>
        <begin position="8"/>
        <end position="86"/>
    </location>
</feature>
<dbReference type="Proteomes" id="UP000077115">
    <property type="component" value="Unassembled WGS sequence"/>
</dbReference>
<reference evidence="3 4" key="1">
    <citation type="submission" date="2006-10" db="EMBL/GenBank/DDBJ databases">
        <title>The Genome Sequence of Batrachochytrium dendrobatidis JEL423.</title>
        <authorList>
            <consortium name="The Broad Institute Genome Sequencing Platform"/>
            <person name="Birren B."/>
            <person name="Lander E."/>
            <person name="Galagan J."/>
            <person name="Cuomo C."/>
            <person name="Devon K."/>
            <person name="Jaffe D."/>
            <person name="Butler J."/>
            <person name="Alvarez P."/>
            <person name="Gnerre S."/>
            <person name="Grabherr M."/>
            <person name="Kleber M."/>
            <person name="Mauceli E."/>
            <person name="Brockman W."/>
            <person name="Young S."/>
            <person name="LaButti K."/>
            <person name="Sykes S."/>
            <person name="DeCaprio D."/>
            <person name="Crawford M."/>
            <person name="Koehrsen M."/>
            <person name="Engels R."/>
            <person name="Montgomery P."/>
            <person name="Pearson M."/>
            <person name="Howarth C."/>
            <person name="Larson L."/>
            <person name="White J."/>
            <person name="O'Leary S."/>
            <person name="Kodira C."/>
            <person name="Zeng Q."/>
            <person name="Yandava C."/>
            <person name="Alvarado L."/>
            <person name="Longcore J."/>
            <person name="James T."/>
        </authorList>
    </citation>
    <scope>NUCLEOTIDE SEQUENCE [LARGE SCALE GENOMIC DNA]</scope>
    <source>
        <strain evidence="3 4">JEL423</strain>
    </source>
</reference>
<dbReference type="SFLD" id="SFLDG00363">
    <property type="entry name" value="AMPS_(cytGST):_Alpha-__Mu-__Pi"/>
    <property type="match status" value="1"/>
</dbReference>
<dbReference type="PANTHER" id="PTHR11571:SF252">
    <property type="entry name" value="GLUTATHIONE S-TRANSFERASE"/>
    <property type="match status" value="1"/>
</dbReference>
<dbReference type="Gene3D" id="3.40.30.10">
    <property type="entry name" value="Glutaredoxin"/>
    <property type="match status" value="1"/>
</dbReference>
<dbReference type="SUPFAM" id="SSF47616">
    <property type="entry name" value="GST C-terminal domain-like"/>
    <property type="match status" value="1"/>
</dbReference>
<dbReference type="eggNOG" id="KOG1695">
    <property type="taxonomic scope" value="Eukaryota"/>
</dbReference>
<dbReference type="InterPro" id="IPR050213">
    <property type="entry name" value="GST_superfamily"/>
</dbReference>
<feature type="domain" description="GST C-terminal" evidence="2">
    <location>
        <begin position="89"/>
        <end position="207"/>
    </location>
</feature>
<gene>
    <name evidence="3" type="ORF">BDEG_20620</name>
</gene>
<protein>
    <recommendedName>
        <fullName evidence="5">Glutathione S-transferase</fullName>
    </recommendedName>
</protein>
<dbReference type="GO" id="GO:0006749">
    <property type="term" value="P:glutathione metabolic process"/>
    <property type="evidence" value="ECO:0007669"/>
    <property type="project" value="TreeGrafter"/>
</dbReference>
<evidence type="ECO:0000313" key="4">
    <source>
        <dbReference type="Proteomes" id="UP000077115"/>
    </source>
</evidence>
<reference evidence="3 4" key="2">
    <citation type="submission" date="2016-05" db="EMBL/GenBank/DDBJ databases">
        <title>Lineage-specific infection strategies underlie the spectrum of fungal disease in amphibians.</title>
        <authorList>
            <person name="Cuomo C.A."/>
            <person name="Farrer R.A."/>
            <person name="James T."/>
            <person name="Longcore J."/>
            <person name="Birren B."/>
        </authorList>
    </citation>
    <scope>NUCLEOTIDE SEQUENCE [LARGE SCALE GENOMIC DNA]</scope>
    <source>
        <strain evidence="3 4">JEL423</strain>
    </source>
</reference>
<dbReference type="PROSITE" id="PS50404">
    <property type="entry name" value="GST_NTER"/>
    <property type="match status" value="1"/>
</dbReference>
<dbReference type="SFLD" id="SFLDG01205">
    <property type="entry name" value="AMPS.1"/>
    <property type="match status" value="1"/>
</dbReference>
<dbReference type="CDD" id="cd03039">
    <property type="entry name" value="GST_N_Sigma_like"/>
    <property type="match status" value="1"/>
</dbReference>
<dbReference type="Gene3D" id="1.20.1050.10">
    <property type="match status" value="1"/>
</dbReference>